<keyword evidence="8" id="KW-0479">Metal-binding</keyword>
<dbReference type="Gene3D" id="3.90.1150.10">
    <property type="entry name" value="Aspartate Aminotransferase, domain 1"/>
    <property type="match status" value="1"/>
</dbReference>
<reference evidence="15 16" key="1">
    <citation type="journal article" date="2014" name="FEMS Microbiol. Lett.">
        <title>Draft genome sequences of three Holospora species (Holospora obtusa, Holospora undulata, and Holospora elegans), endonuclear symbiotic bacteria of the ciliate Paramecium caudatum.</title>
        <authorList>
            <person name="Dohra H."/>
            <person name="Tanaka K."/>
            <person name="Suzuki T."/>
            <person name="Fujishima M."/>
            <person name="Suzuki H."/>
        </authorList>
    </citation>
    <scope>NUCLEOTIDE SEQUENCE [LARGE SCALE GENOMIC DNA]</scope>
    <source>
        <strain evidence="15 16">F1</strain>
    </source>
</reference>
<keyword evidence="7" id="KW-0001">2Fe-2S</keyword>
<dbReference type="PROSITE" id="PS00595">
    <property type="entry name" value="AA_TRANSFER_CLASS_5"/>
    <property type="match status" value="1"/>
</dbReference>
<evidence type="ECO:0000256" key="5">
    <source>
        <dbReference type="ARBA" id="ARBA00013558"/>
    </source>
</evidence>
<dbReference type="Gene3D" id="3.40.640.10">
    <property type="entry name" value="Type I PLP-dependent aspartate aminotransferase-like (Major domain)"/>
    <property type="match status" value="1"/>
</dbReference>
<dbReference type="GO" id="GO:0005829">
    <property type="term" value="C:cytosol"/>
    <property type="evidence" value="ECO:0007669"/>
    <property type="project" value="TreeGrafter"/>
</dbReference>
<dbReference type="PANTHER" id="PTHR11601">
    <property type="entry name" value="CYSTEINE DESULFURYLASE FAMILY MEMBER"/>
    <property type="match status" value="1"/>
</dbReference>
<protein>
    <recommendedName>
        <fullName evidence="5">Cysteine desulfurase</fullName>
        <ecNumber evidence="4">2.8.1.7</ecNumber>
    </recommendedName>
</protein>
<accession>W6TEX2</accession>
<sequence length="410" mass="45513">MRTSCKALYLDYQSTTPCDAEVLEAMMPYLTHHFGNAHSRTHCYGWVSEESVEEARSQIAKVIGADSKEIIFTSGATESNNLAIKGLAMHLRGQNSPRHKFVTLATEHKCVLESFRWLQRQGFEVVFLPVQKSGLVDLEQLEMHLGPETALVSIMGVNNEIGVIQPLREIGALCKKYGVFFHSDGAQALGRISLFVKELGIHLLSLSAHKVYGPKGIGALYVERRPLRIRLTPLFSGGGQERGLRSGTIPTFLCVGFGVAAEKAEKLRLTERERLTDLRNQFLERIYSELPKVYLNGDLENRIPDNLNLSFSGVEGEGLLMGIKNLALSSGSACTSESLEPSYVLKAIGVSEDLAHTSLRITFGRYTMLNQALEAAEQIIVAVKKLRELSPLWDMIMQGVDLRTVQWIAH</sequence>
<comment type="function">
    <text evidence="2">Catalyzes the removal of elemental sulfur atoms from cysteine to produce alanine. Seems to participate in the biosynthesis of the nitrogenase metalloclusters by providing the inorganic sulfur required for the Fe-S core formation.</text>
</comment>
<dbReference type="AlphaFoldDB" id="W6TEX2"/>
<comment type="cofactor">
    <cofactor evidence="1 13">
        <name>pyridoxal 5'-phosphate</name>
        <dbReference type="ChEBI" id="CHEBI:597326"/>
    </cofactor>
</comment>
<dbReference type="NCBIfam" id="NF010611">
    <property type="entry name" value="PRK14012.1"/>
    <property type="match status" value="1"/>
</dbReference>
<dbReference type="InterPro" id="IPR020578">
    <property type="entry name" value="Aminotrans_V_PyrdxlP_BS"/>
</dbReference>
<evidence type="ECO:0000256" key="3">
    <source>
        <dbReference type="ARBA" id="ARBA00006490"/>
    </source>
</evidence>
<dbReference type="STRING" id="1399147.P618_200328"/>
<dbReference type="InterPro" id="IPR000192">
    <property type="entry name" value="Aminotrans_V_dom"/>
</dbReference>
<evidence type="ECO:0000256" key="12">
    <source>
        <dbReference type="ARBA" id="ARBA00050776"/>
    </source>
</evidence>
<evidence type="ECO:0000313" key="15">
    <source>
        <dbReference type="EMBL" id="ETZ07486.1"/>
    </source>
</evidence>
<dbReference type="GO" id="GO:0051537">
    <property type="term" value="F:2 iron, 2 sulfur cluster binding"/>
    <property type="evidence" value="ECO:0007669"/>
    <property type="project" value="UniProtKB-KW"/>
</dbReference>
<dbReference type="PIRSF" id="PIRSF005572">
    <property type="entry name" value="NifS"/>
    <property type="match status" value="1"/>
</dbReference>
<keyword evidence="6" id="KW-0808">Transferase</keyword>
<dbReference type="RefSeq" id="WP_021826996.1">
    <property type="nucleotide sequence ID" value="NZ_AWTR02000042.1"/>
</dbReference>
<keyword evidence="9" id="KW-0663">Pyridoxal phosphate</keyword>
<evidence type="ECO:0000256" key="4">
    <source>
        <dbReference type="ARBA" id="ARBA00012239"/>
    </source>
</evidence>
<evidence type="ECO:0000256" key="10">
    <source>
        <dbReference type="ARBA" id="ARBA00023004"/>
    </source>
</evidence>
<dbReference type="Pfam" id="PF00266">
    <property type="entry name" value="Aminotran_5"/>
    <property type="match status" value="1"/>
</dbReference>
<keyword evidence="10" id="KW-0408">Iron</keyword>
<evidence type="ECO:0000256" key="11">
    <source>
        <dbReference type="ARBA" id="ARBA00023014"/>
    </source>
</evidence>
<dbReference type="GO" id="GO:0046872">
    <property type="term" value="F:metal ion binding"/>
    <property type="evidence" value="ECO:0007669"/>
    <property type="project" value="UniProtKB-KW"/>
</dbReference>
<dbReference type="EMBL" id="AWTR02000042">
    <property type="protein sequence ID" value="ETZ07486.1"/>
    <property type="molecule type" value="Genomic_DNA"/>
</dbReference>
<dbReference type="InterPro" id="IPR015421">
    <property type="entry name" value="PyrdxlP-dep_Trfase_major"/>
</dbReference>
<dbReference type="FunFam" id="3.40.640.10:FF:000003">
    <property type="entry name" value="Cysteine desulfurase IscS"/>
    <property type="match status" value="1"/>
</dbReference>
<evidence type="ECO:0000256" key="8">
    <source>
        <dbReference type="ARBA" id="ARBA00022723"/>
    </source>
</evidence>
<dbReference type="OrthoDB" id="9808002at2"/>
<evidence type="ECO:0000256" key="7">
    <source>
        <dbReference type="ARBA" id="ARBA00022714"/>
    </source>
</evidence>
<evidence type="ECO:0000256" key="9">
    <source>
        <dbReference type="ARBA" id="ARBA00022898"/>
    </source>
</evidence>
<dbReference type="InterPro" id="IPR016454">
    <property type="entry name" value="Cysteine_dSase"/>
</dbReference>
<evidence type="ECO:0000313" key="16">
    <source>
        <dbReference type="Proteomes" id="UP000019112"/>
    </source>
</evidence>
<proteinExistence type="inferred from homology"/>
<keyword evidence="16" id="KW-1185">Reference proteome</keyword>
<evidence type="ECO:0000256" key="13">
    <source>
        <dbReference type="RuleBase" id="RU004504"/>
    </source>
</evidence>
<organism evidence="15 16">
    <name type="scientific">Holospora obtusa F1</name>
    <dbReference type="NCBI Taxonomy" id="1399147"/>
    <lineage>
        <taxon>Bacteria</taxon>
        <taxon>Pseudomonadati</taxon>
        <taxon>Pseudomonadota</taxon>
        <taxon>Alphaproteobacteria</taxon>
        <taxon>Holosporales</taxon>
        <taxon>Holosporaceae</taxon>
        <taxon>Holospora</taxon>
    </lineage>
</organism>
<dbReference type="InterPro" id="IPR015422">
    <property type="entry name" value="PyrdxlP-dep_Trfase_small"/>
</dbReference>
<gene>
    <name evidence="15" type="ORF">P618_200328</name>
</gene>
<dbReference type="SUPFAM" id="SSF53383">
    <property type="entry name" value="PLP-dependent transferases"/>
    <property type="match status" value="1"/>
</dbReference>
<feature type="domain" description="Aminotransferase class V" evidence="14">
    <location>
        <begin position="9"/>
        <end position="368"/>
    </location>
</feature>
<comment type="catalytic activity">
    <reaction evidence="12">
        <text>(sulfur carrier)-H + L-cysteine = (sulfur carrier)-SH + L-alanine</text>
        <dbReference type="Rhea" id="RHEA:43892"/>
        <dbReference type="Rhea" id="RHEA-COMP:14737"/>
        <dbReference type="Rhea" id="RHEA-COMP:14739"/>
        <dbReference type="ChEBI" id="CHEBI:29917"/>
        <dbReference type="ChEBI" id="CHEBI:35235"/>
        <dbReference type="ChEBI" id="CHEBI:57972"/>
        <dbReference type="ChEBI" id="CHEBI:64428"/>
        <dbReference type="EC" id="2.8.1.7"/>
    </reaction>
</comment>
<dbReference type="PANTHER" id="PTHR11601:SF34">
    <property type="entry name" value="CYSTEINE DESULFURASE"/>
    <property type="match status" value="1"/>
</dbReference>
<evidence type="ECO:0000259" key="14">
    <source>
        <dbReference type="Pfam" id="PF00266"/>
    </source>
</evidence>
<evidence type="ECO:0000256" key="1">
    <source>
        <dbReference type="ARBA" id="ARBA00001933"/>
    </source>
</evidence>
<evidence type="ECO:0000256" key="2">
    <source>
        <dbReference type="ARBA" id="ARBA00003120"/>
    </source>
</evidence>
<dbReference type="GO" id="GO:0031071">
    <property type="term" value="F:cysteine desulfurase activity"/>
    <property type="evidence" value="ECO:0007669"/>
    <property type="project" value="UniProtKB-EC"/>
</dbReference>
<dbReference type="Proteomes" id="UP000019112">
    <property type="component" value="Unassembled WGS sequence"/>
</dbReference>
<evidence type="ECO:0000256" key="6">
    <source>
        <dbReference type="ARBA" id="ARBA00022679"/>
    </source>
</evidence>
<keyword evidence="11" id="KW-0411">Iron-sulfur</keyword>
<dbReference type="EC" id="2.8.1.7" evidence="4"/>
<name>W6TEX2_HOLOB</name>
<comment type="caution">
    <text evidence="15">The sequence shown here is derived from an EMBL/GenBank/DDBJ whole genome shotgun (WGS) entry which is preliminary data.</text>
</comment>
<dbReference type="GO" id="GO:0016226">
    <property type="term" value="P:iron-sulfur cluster assembly"/>
    <property type="evidence" value="ECO:0007669"/>
    <property type="project" value="TreeGrafter"/>
</dbReference>
<dbReference type="InterPro" id="IPR015424">
    <property type="entry name" value="PyrdxlP-dep_Trfase"/>
</dbReference>
<comment type="similarity">
    <text evidence="3">Belongs to the class-V pyridoxal-phosphate-dependent aminotransferase family. NifS/IscS subfamily.</text>
</comment>
<dbReference type="eggNOG" id="COG1104">
    <property type="taxonomic scope" value="Bacteria"/>
</dbReference>